<dbReference type="AlphaFoldDB" id="A0A2U3MWT1"/>
<keyword evidence="2" id="KW-1185">Reference proteome</keyword>
<dbReference type="PROSITE" id="PS51257">
    <property type="entry name" value="PROKAR_LIPOPROTEIN"/>
    <property type="match status" value="1"/>
</dbReference>
<gene>
    <name evidence="1" type="ORF">KPC_0937</name>
</gene>
<dbReference type="Proteomes" id="UP000245974">
    <property type="component" value="Unassembled WGS sequence"/>
</dbReference>
<proteinExistence type="predicted"/>
<dbReference type="RefSeq" id="WP_121973276.1">
    <property type="nucleotide sequence ID" value="NZ_OOGT01000028.1"/>
</dbReference>
<dbReference type="EMBL" id="OOGT01000028">
    <property type="protein sequence ID" value="SPL69759.1"/>
    <property type="molecule type" value="Genomic_DNA"/>
</dbReference>
<reference evidence="2" key="1">
    <citation type="submission" date="2018-03" db="EMBL/GenBank/DDBJ databases">
        <authorList>
            <person name="Blom J."/>
        </authorList>
    </citation>
    <scope>NUCLEOTIDE SEQUENCE [LARGE SCALE GENOMIC DNA]</scope>
    <source>
        <strain evidence="2">KPC-SM-21</strain>
    </source>
</reference>
<dbReference type="InParanoid" id="A0A2U3MWT1"/>
<sequence>MKNNYKVMSIFFCLFLLGGCQKQNTSETDAEQSTPNSPSLMICKEIDKGLQQYIEDWNPEAVIEFNDLVKTCLPKLDKQQRYAWLEASHEVYKNLIDNTSDEAVQYIADQNNPNHPVSTEEMKNNYDNFNDEEKFLVDHLKQLYLHEYNLGADEQDLVRSAQYELDLFSPYLEKADQAYFQQILAEQKNSNGALNRDESLAVDFSTLANWILFWESYIQQNPNSHFDAVAKEKLKQYQSYLYFGLKNTSVFDPHHKNYINPQAYNAIKNLAKNNTPAGQTAKNYVAYILSNQKAWIQIHTKNDDASDSKLEQQYIQDITTKLAITPPQIVEVKANEDSPTEQP</sequence>
<dbReference type="OrthoDB" id="8605367at2"/>
<organism evidence="1 2">
    <name type="scientific">Acinetobacter stercoris</name>
    <dbReference type="NCBI Taxonomy" id="2126983"/>
    <lineage>
        <taxon>Bacteria</taxon>
        <taxon>Pseudomonadati</taxon>
        <taxon>Pseudomonadota</taxon>
        <taxon>Gammaproteobacteria</taxon>
        <taxon>Moraxellales</taxon>
        <taxon>Moraxellaceae</taxon>
        <taxon>Acinetobacter</taxon>
    </lineage>
</organism>
<accession>A0A2U3MWT1</accession>
<protein>
    <submittedName>
        <fullName evidence="1">Uncharacterized protein</fullName>
    </submittedName>
</protein>
<evidence type="ECO:0000313" key="1">
    <source>
        <dbReference type="EMBL" id="SPL69759.1"/>
    </source>
</evidence>
<name>A0A2U3MWT1_9GAMM</name>
<evidence type="ECO:0000313" key="2">
    <source>
        <dbReference type="Proteomes" id="UP000245974"/>
    </source>
</evidence>